<keyword evidence="4" id="KW-0786">Thiamine pyrophosphate</keyword>
<dbReference type="SUPFAM" id="SSF52922">
    <property type="entry name" value="TK C-terminal domain-like"/>
    <property type="match status" value="1"/>
</dbReference>
<evidence type="ECO:0000259" key="5">
    <source>
        <dbReference type="Pfam" id="PF02780"/>
    </source>
</evidence>
<accession>A0A1H7WR79</accession>
<protein>
    <submittedName>
        <fullName evidence="6 7">Transketolase</fullName>
    </submittedName>
</protein>
<dbReference type="Gene3D" id="3.40.50.920">
    <property type="match status" value="1"/>
</dbReference>
<dbReference type="InterPro" id="IPR051424">
    <property type="entry name" value="Transketolase-like"/>
</dbReference>
<name>A0A1H7WR79_9PAST</name>
<keyword evidence="2" id="KW-0479">Metal-binding</keyword>
<keyword evidence="3" id="KW-0460">Magnesium</keyword>
<dbReference type="GO" id="GO:0030976">
    <property type="term" value="F:thiamine pyrophosphate binding"/>
    <property type="evidence" value="ECO:0007669"/>
    <property type="project" value="TreeGrafter"/>
</dbReference>
<reference evidence="7" key="1">
    <citation type="submission" date="2016-10" db="EMBL/GenBank/DDBJ databases">
        <authorList>
            <person name="de Groot N.N."/>
        </authorList>
    </citation>
    <scope>NUCLEOTIDE SEQUENCE [LARGE SCALE GENOMIC DNA]</scope>
    <source>
        <strain evidence="7">DSM 24204</strain>
    </source>
</reference>
<dbReference type="AlphaFoldDB" id="A0A1H7WR79"/>
<evidence type="ECO:0000256" key="4">
    <source>
        <dbReference type="ARBA" id="ARBA00023052"/>
    </source>
</evidence>
<sequence>MMKNIINQLVDLGGFYWVRTIRKNAVKIYQDDETFTIGKAKVLRESKDANSIMVAEAFKVAEILTQQGIQVSVIDMFTLKPIDKECIIKYAQLTVKVVTCENHSIENGLGSAFAEELSEHCPTPLRRISIKNCYGQVGTLDFLIKEYELTAENIVKQVVSF</sequence>
<organism evidence="7 8">
    <name type="scientific">Phocoenobacter skyensis</name>
    <dbReference type="NCBI Taxonomy" id="97481"/>
    <lineage>
        <taxon>Bacteria</taxon>
        <taxon>Pseudomonadati</taxon>
        <taxon>Pseudomonadota</taxon>
        <taxon>Gammaproteobacteria</taxon>
        <taxon>Pasteurellales</taxon>
        <taxon>Pasteurellaceae</taxon>
        <taxon>Phocoenobacter</taxon>
    </lineage>
</organism>
<evidence type="ECO:0000313" key="6">
    <source>
        <dbReference type="EMBL" id="MDP8174140.1"/>
    </source>
</evidence>
<reference evidence="8" key="2">
    <citation type="submission" date="2016-10" db="EMBL/GenBank/DDBJ databases">
        <authorList>
            <person name="Varghese N."/>
            <person name="Submissions S."/>
        </authorList>
    </citation>
    <scope>NUCLEOTIDE SEQUENCE [LARGE SCALE GENOMIC DNA]</scope>
    <source>
        <strain evidence="8">DSM 24204</strain>
    </source>
</reference>
<dbReference type="RefSeq" id="WP_306375454.1">
    <property type="nucleotide sequence ID" value="NZ_JASAYW010000003.1"/>
</dbReference>
<dbReference type="EMBL" id="FOBN01000009">
    <property type="protein sequence ID" value="SEM23489.1"/>
    <property type="molecule type" value="Genomic_DNA"/>
</dbReference>
<feature type="domain" description="Transketolase C-terminal" evidence="5">
    <location>
        <begin position="38"/>
        <end position="154"/>
    </location>
</feature>
<evidence type="ECO:0000313" key="7">
    <source>
        <dbReference type="EMBL" id="SEM23489.1"/>
    </source>
</evidence>
<evidence type="ECO:0000256" key="1">
    <source>
        <dbReference type="ARBA" id="ARBA00022679"/>
    </source>
</evidence>
<gene>
    <name evidence="6" type="ORF">QJU97_01535</name>
    <name evidence="7" type="ORF">SAMN05444853_10948</name>
</gene>
<dbReference type="STRING" id="97481.SAMN05444853_10948"/>
<dbReference type="InterPro" id="IPR009014">
    <property type="entry name" value="Transketo_C/PFOR_II"/>
</dbReference>
<evidence type="ECO:0000313" key="8">
    <source>
        <dbReference type="Proteomes" id="UP000198883"/>
    </source>
</evidence>
<keyword evidence="1" id="KW-0808">Transferase</keyword>
<dbReference type="Proteomes" id="UP000198883">
    <property type="component" value="Unassembled WGS sequence"/>
</dbReference>
<evidence type="ECO:0000256" key="3">
    <source>
        <dbReference type="ARBA" id="ARBA00022842"/>
    </source>
</evidence>
<proteinExistence type="predicted"/>
<dbReference type="PANTHER" id="PTHR43195:SF1">
    <property type="entry name" value="FI06132P-RELATED"/>
    <property type="match status" value="1"/>
</dbReference>
<dbReference type="Pfam" id="PF02780">
    <property type="entry name" value="Transketolase_C"/>
    <property type="match status" value="1"/>
</dbReference>
<dbReference type="GO" id="GO:0004802">
    <property type="term" value="F:transketolase activity"/>
    <property type="evidence" value="ECO:0007669"/>
    <property type="project" value="TreeGrafter"/>
</dbReference>
<dbReference type="PANTHER" id="PTHR43195">
    <property type="entry name" value="TRANSKETOLASE"/>
    <property type="match status" value="1"/>
</dbReference>
<dbReference type="InterPro" id="IPR033248">
    <property type="entry name" value="Transketolase_C"/>
</dbReference>
<dbReference type="EMBL" id="JASAYT010000003">
    <property type="protein sequence ID" value="MDP8174140.1"/>
    <property type="molecule type" value="Genomic_DNA"/>
</dbReference>
<reference evidence="6" key="3">
    <citation type="journal article" date="2023" name="Front. Microbiol.">
        <title>Phylogeography and host specificity of Pasteurellaceae pathogenic to sea-farmed fish in the north-east Atlantic.</title>
        <authorList>
            <person name="Gulla S."/>
            <person name="Colquhoun D.J."/>
            <person name="Olsen A.B."/>
            <person name="Spilsberg B."/>
            <person name="Lagesen K."/>
            <person name="Aakesson C.P."/>
            <person name="Strom S."/>
            <person name="Manji F."/>
            <person name="Birkbeck T.H."/>
            <person name="Nilsen H.K."/>
        </authorList>
    </citation>
    <scope>NUCLEOTIDE SEQUENCE</scope>
    <source>
        <strain evidence="6">98B1</strain>
    </source>
</reference>
<evidence type="ECO:0000256" key="2">
    <source>
        <dbReference type="ARBA" id="ARBA00022723"/>
    </source>
</evidence>
<dbReference type="GO" id="GO:0046872">
    <property type="term" value="F:metal ion binding"/>
    <property type="evidence" value="ECO:0007669"/>
    <property type="project" value="UniProtKB-KW"/>
</dbReference>
<dbReference type="Proteomes" id="UP001231736">
    <property type="component" value="Unassembled WGS sequence"/>
</dbReference>